<name>A0A6P8Z518_THRPL</name>
<dbReference type="InParanoid" id="A0A6P8Z518"/>
<dbReference type="RefSeq" id="XP_034245195.1">
    <property type="nucleotide sequence ID" value="XM_034389304.1"/>
</dbReference>
<sequence length="136" mass="15168">MAAKAENDVNSAFDDIFRTESRLSSAAFEDGFESGRLKGAEEGFHLGYHRGAELGAELGFYSGVVEAWLSLESNVTSERALQSLRKLQQLLKNFPRTNVDNVDIMASFDEIRVSYRKVCSLLKMNSSYPEASKLSF</sequence>
<dbReference type="PANTHER" id="PTHR28532:SF1">
    <property type="entry name" value="ORAL CANCER OVEREXPRESSED 1"/>
    <property type="match status" value="1"/>
</dbReference>
<dbReference type="GeneID" id="117647529"/>
<protein>
    <submittedName>
        <fullName evidence="4">Protein LTO1 homolog</fullName>
    </submittedName>
</protein>
<dbReference type="InterPro" id="IPR019191">
    <property type="entry name" value="Essential_protein_Yae1_N"/>
</dbReference>
<feature type="domain" description="Essential protein Yae1 N-terminal" evidence="2">
    <location>
        <begin position="28"/>
        <end position="65"/>
    </location>
</feature>
<evidence type="ECO:0000313" key="3">
    <source>
        <dbReference type="Proteomes" id="UP000515158"/>
    </source>
</evidence>
<evidence type="ECO:0000259" key="2">
    <source>
        <dbReference type="Pfam" id="PF09811"/>
    </source>
</evidence>
<dbReference type="Pfam" id="PF09811">
    <property type="entry name" value="Yae1_N"/>
    <property type="match status" value="1"/>
</dbReference>
<evidence type="ECO:0000256" key="1">
    <source>
        <dbReference type="ARBA" id="ARBA00038090"/>
    </source>
</evidence>
<dbReference type="AlphaFoldDB" id="A0A6P8Z518"/>
<comment type="similarity">
    <text evidence="1">Belongs to the LTO1 family.</text>
</comment>
<proteinExistence type="inferred from homology"/>
<dbReference type="PANTHER" id="PTHR28532">
    <property type="entry name" value="GEO13458P1"/>
    <property type="match status" value="1"/>
</dbReference>
<gene>
    <name evidence="4" type="primary">LOC117647529</name>
</gene>
<accession>A0A6P8Z518</accession>
<dbReference type="InterPro" id="IPR052436">
    <property type="entry name" value="LTO1_adapter"/>
</dbReference>
<keyword evidence="3" id="KW-1185">Reference proteome</keyword>
<dbReference type="Proteomes" id="UP000515158">
    <property type="component" value="Unplaced"/>
</dbReference>
<dbReference type="OrthoDB" id="48036at2759"/>
<organism evidence="4">
    <name type="scientific">Thrips palmi</name>
    <name type="common">Melon thrips</name>
    <dbReference type="NCBI Taxonomy" id="161013"/>
    <lineage>
        <taxon>Eukaryota</taxon>
        <taxon>Metazoa</taxon>
        <taxon>Ecdysozoa</taxon>
        <taxon>Arthropoda</taxon>
        <taxon>Hexapoda</taxon>
        <taxon>Insecta</taxon>
        <taxon>Pterygota</taxon>
        <taxon>Neoptera</taxon>
        <taxon>Paraneoptera</taxon>
        <taxon>Thysanoptera</taxon>
        <taxon>Terebrantia</taxon>
        <taxon>Thripoidea</taxon>
        <taxon>Thripidae</taxon>
        <taxon>Thrips</taxon>
    </lineage>
</organism>
<reference evidence="4" key="1">
    <citation type="submission" date="2025-08" db="UniProtKB">
        <authorList>
            <consortium name="RefSeq"/>
        </authorList>
    </citation>
    <scope>IDENTIFICATION</scope>
    <source>
        <tissue evidence="4">Total insect</tissue>
    </source>
</reference>
<evidence type="ECO:0000313" key="4">
    <source>
        <dbReference type="RefSeq" id="XP_034245195.1"/>
    </source>
</evidence>
<dbReference type="KEGG" id="tpal:117647529"/>